<dbReference type="Proteomes" id="UP000007115">
    <property type="component" value="Unassembled WGS sequence"/>
</dbReference>
<keyword evidence="2 3" id="KW-0040">ANK repeat</keyword>
<sequence length="2146" mass="237298">MAGVDSDPEQTFEIVERDAVPAPSPQPNDSHEERIRSLLKWLQPTDYLSPGSEFMKHLHSYVPGTGGWIHKSPVFRAWAKTGSNSGHDRDGGSCLHVRGVAGSGKSVFSASTVRQLQESGNIVLFFFFRQIVDKNHSAKYLVRDFTAQLLRHCPTLVTTLTTISKDHAISGNEGRLVWPALVEALTKGITKNVYCVVDALDEMDDGDFQDMVDRLVELGTAVPSTVRVMMTSRPLPKIEQALSSPGIVRLKLDPAMLFPDVARYVNARMATLDPPLSDDKNELVKQTICERANGLFLQARLIADNLAEGLRDGHITEETLPDSLDRLPRTLQEVYEGMLKEHARRSGVTTEQQAKVLMCVTHASRPLRLIELGSLLSNMLHISLRQGKDLVRQSCGRLLELLEDESVSVIHHSFTEFLHDATRKENAAAFPVLDDIASHEMLSALLLEYLNGCPHFDVTIDDNRDVNYEDYSWANKERASRGDIVTNLRISHPLVSYAAENLTFHLKNASARPLTIAREALSRYLCPGEPAFETWILMNWSNRLSASFTVFHLATAMRTPLAMPLAVVEHFEEKEPTLLDTRDADGRTPLSYAAEHGHDDIAQFLLAKGADAESGGKDGRTPLHWAALKGHSGIVRPLLAAGVDPMIKTLPLRKVYDRYDEYWRHYSKEQAESMRETALTYAFRGDNPQVVQAFMPFVPPAEMNKFFHQANDVKNIETILSTGKVDIDCFRDGKTRLYRAAKAHDPDMIRLLLKHGADPNKRCTRNRFYNDKITLQADTERGPTPLHGFSSPDDRRIFMSEGAKKAEECVRALIEAGADVNARMDPEYSFCGKNLTPLHLAVQKTGATIGYWGSLDKSEEIAAKALLAAGADPNARTDTGDTALHIANPETPGVLDVLVEYGADIDAMNNKGRTPLLEIVVKMAFWSRHDNLKPDVRTFQKLLDLGADVHTTDKNGENFFHHIMQSIEFFSKKEFSPFIRHLLDSRVDLNRRNLAGHPPLWKYNERKYALPPLTDSDEEILRMLIEAGMDINECDGEKGETILWVLLSRFKQNLDVVRMFIRLGADPSVSAKDGGTLLHAAAKDMKKAEWFRYLISVGAKPKVPGAGGDTLIHMVLRSADQGIQLPEILQVLIEAGVAPLAKNGNGQTALHVVKMENVLEYVLKSPIFKGLNINEQDVNGLTPLHNAVALGETAIANLLRAGADPTILAAGDLSLLHLASRTGESCVVSLLLAEYKRRGVLEQYVNLLGEDRAPLHYACRFGRPETVWELLRNGADPLLLDRKGLMPLHAMAEFEPLGDRHWHKTHTADIVVMLHQAGVDLSVEAVVEEEDGRTRTVTPLDLAVEKKCWDMVRALVTRGVKARDNYIDSPEFILATDKHKAAEKARTISTTLPDKHHGGMWRGRWATPHEADPPLSEEKLYIAGGQTILDIEAGGEVGTTVLDLLKRALHDGDYDSIKEYALMGGDVLRLGESKDDVSMDEGFEDDVSMDEGSEDEGSEYAASVDAGYTKDTLLHFLVEGGYVDLLEYFADKVTVFEGQDWVQTDEKSCATLLGTACNRSLPSLNIIQMLVDKMGVDVNAVYNRYGYSYKLRGATALHILASGSQFWQIEALEYLLSKGANIEALNKDGMTPLLAALSHADPDGYWREETVRVLLKHGANVNAITAREEDSYGRSIPKLSALEMSDQAGITRLLLENGADAKCVPGLIARMVAKESDVEVIKVLLEAGLDPNELPVPWTEREGNNHELGIVRYALHEACRPSTKDHPLPDSHSRKQATIELLLLHGADPSALYPDGRSLLQCIVEDQGEIEYLLPRLSQKDINCKGQNGRTILISACVSYVPPEPQYKYRGWKVPTPSIVTGSILSLLKHGADVLAVDDEGRTALHWVSALPGKYDEQQRQALIALVEHGPAAINIADKQGRKPLHLALAAYAGSLQESLFAIEHLISAGSNINEPDPITGNSTLHQLALRLVGHAGRAAEATALFRQFSASLDINARNDLGETPVMVFLGAGWEGTRDPTRAVSHPRYAIAHDVTHATALDVFIDLGADLMAVDARGQTLLHATAMRELPDVSSNWDQSEDLEGAFKKLMELGVDPRREDAELRTAIDIAVARKLRGVIKLFEEKRVEKAEEGDGEGSDIEDWGL</sequence>
<dbReference type="InterPro" id="IPR002110">
    <property type="entry name" value="Ankyrin_rpt"/>
</dbReference>
<dbReference type="SUPFAM" id="SSF52540">
    <property type="entry name" value="P-loop containing nucleoside triphosphate hydrolases"/>
    <property type="match status" value="1"/>
</dbReference>
<feature type="domain" description="Nephrocystin 3-like N-terminal" evidence="5">
    <location>
        <begin position="64"/>
        <end position="233"/>
    </location>
</feature>
<keyword evidence="7" id="KW-1185">Reference proteome</keyword>
<dbReference type="SUPFAM" id="SSF48403">
    <property type="entry name" value="Ankyrin repeat"/>
    <property type="match status" value="4"/>
</dbReference>
<dbReference type="Pfam" id="PF00023">
    <property type="entry name" value="Ank"/>
    <property type="match status" value="4"/>
</dbReference>
<protein>
    <recommendedName>
        <fullName evidence="5">Nephrocystin 3-like N-terminal domain-containing protein</fullName>
    </recommendedName>
</protein>
<evidence type="ECO:0000313" key="7">
    <source>
        <dbReference type="Proteomes" id="UP000007115"/>
    </source>
</evidence>
<feature type="repeat" description="ANK" evidence="3">
    <location>
        <begin position="1592"/>
        <end position="1627"/>
    </location>
</feature>
<dbReference type="PROSITE" id="PS50297">
    <property type="entry name" value="ANK_REP_REGION"/>
    <property type="match status" value="6"/>
</dbReference>
<feature type="repeat" description="ANK" evidence="3">
    <location>
        <begin position="1628"/>
        <end position="1666"/>
    </location>
</feature>
<evidence type="ECO:0000313" key="6">
    <source>
        <dbReference type="EMBL" id="EHK19723.1"/>
    </source>
</evidence>
<gene>
    <name evidence="6" type="ORF">TRIVIDRAFT_231262</name>
</gene>
<evidence type="ECO:0000256" key="2">
    <source>
        <dbReference type="ARBA" id="ARBA00023043"/>
    </source>
</evidence>
<name>G9N041_HYPVG</name>
<dbReference type="InParanoid" id="G9N041"/>
<feature type="region of interest" description="Disordered" evidence="4">
    <location>
        <begin position="1"/>
        <end position="32"/>
    </location>
</feature>
<accession>G9N041</accession>
<feature type="repeat" description="ANK" evidence="3">
    <location>
        <begin position="1920"/>
        <end position="1958"/>
    </location>
</feature>
<dbReference type="Gene3D" id="1.25.40.20">
    <property type="entry name" value="Ankyrin repeat-containing domain"/>
    <property type="match status" value="8"/>
</dbReference>
<organism evidence="6 7">
    <name type="scientific">Hypocrea virens (strain Gv29-8 / FGSC 10586)</name>
    <name type="common">Gliocladium virens</name>
    <name type="synonym">Trichoderma virens</name>
    <dbReference type="NCBI Taxonomy" id="413071"/>
    <lineage>
        <taxon>Eukaryota</taxon>
        <taxon>Fungi</taxon>
        <taxon>Dikarya</taxon>
        <taxon>Ascomycota</taxon>
        <taxon>Pezizomycotina</taxon>
        <taxon>Sordariomycetes</taxon>
        <taxon>Hypocreomycetidae</taxon>
        <taxon>Hypocreales</taxon>
        <taxon>Hypocreaceae</taxon>
        <taxon>Trichoderma</taxon>
    </lineage>
</organism>
<evidence type="ECO:0000259" key="5">
    <source>
        <dbReference type="Pfam" id="PF24883"/>
    </source>
</evidence>
<dbReference type="OrthoDB" id="21416at2759"/>
<dbReference type="InterPro" id="IPR056884">
    <property type="entry name" value="NPHP3-like_N"/>
</dbReference>
<dbReference type="InterPro" id="IPR027417">
    <property type="entry name" value="P-loop_NTPase"/>
</dbReference>
<dbReference type="InterPro" id="IPR036770">
    <property type="entry name" value="Ankyrin_rpt-contain_sf"/>
</dbReference>
<dbReference type="eggNOG" id="KOG0504">
    <property type="taxonomic scope" value="Eukaryota"/>
</dbReference>
<feature type="repeat" description="ANK" evidence="3">
    <location>
        <begin position="585"/>
        <end position="617"/>
    </location>
</feature>
<dbReference type="HOGENOM" id="CLU_001540_1_0_1"/>
<dbReference type="PRINTS" id="PR01415">
    <property type="entry name" value="ANKYRIN"/>
</dbReference>
<evidence type="ECO:0000256" key="4">
    <source>
        <dbReference type="SAM" id="MobiDB-lite"/>
    </source>
</evidence>
<dbReference type="GeneID" id="25792384"/>
<feature type="compositionally biased region" description="Acidic residues" evidence="4">
    <location>
        <begin position="1478"/>
        <end position="1496"/>
    </location>
</feature>
<evidence type="ECO:0000256" key="3">
    <source>
        <dbReference type="PROSITE-ProRule" id="PRU00023"/>
    </source>
</evidence>
<dbReference type="Pfam" id="PF24883">
    <property type="entry name" value="NPHP3_N"/>
    <property type="match status" value="1"/>
</dbReference>
<dbReference type="InterPro" id="IPR050745">
    <property type="entry name" value="Multifunctional_regulatory"/>
</dbReference>
<dbReference type="SMART" id="SM00248">
    <property type="entry name" value="ANK"/>
    <property type="match status" value="30"/>
</dbReference>
<dbReference type="VEuPathDB" id="FungiDB:TRIVIDRAFT_231262"/>
<feature type="repeat" description="ANK" evidence="3">
    <location>
        <begin position="1250"/>
        <end position="1282"/>
    </location>
</feature>
<dbReference type="Pfam" id="PF12796">
    <property type="entry name" value="Ank_2"/>
    <property type="match status" value="3"/>
</dbReference>
<evidence type="ECO:0000256" key="1">
    <source>
        <dbReference type="ARBA" id="ARBA00022737"/>
    </source>
</evidence>
<keyword evidence="1" id="KW-0677">Repeat</keyword>
<dbReference type="STRING" id="413071.G9N041"/>
<proteinExistence type="predicted"/>
<feature type="repeat" description="ANK" evidence="3">
    <location>
        <begin position="618"/>
        <end position="650"/>
    </location>
</feature>
<feature type="region of interest" description="Disordered" evidence="4">
    <location>
        <begin position="1475"/>
        <end position="1496"/>
    </location>
</feature>
<dbReference type="PANTHER" id="PTHR24189">
    <property type="entry name" value="MYOTROPHIN"/>
    <property type="match status" value="1"/>
</dbReference>
<dbReference type="RefSeq" id="XP_013953923.1">
    <property type="nucleotide sequence ID" value="XM_014098448.1"/>
</dbReference>
<dbReference type="EMBL" id="ABDF02000082">
    <property type="protein sequence ID" value="EHK19723.1"/>
    <property type="molecule type" value="Genomic_DNA"/>
</dbReference>
<dbReference type="Gene3D" id="3.40.50.300">
    <property type="entry name" value="P-loop containing nucleotide triphosphate hydrolases"/>
    <property type="match status" value="1"/>
</dbReference>
<dbReference type="PROSITE" id="PS50088">
    <property type="entry name" value="ANK_REPEAT"/>
    <property type="match status" value="7"/>
</dbReference>
<dbReference type="eggNOG" id="KOG4177">
    <property type="taxonomic scope" value="Eukaryota"/>
</dbReference>
<feature type="repeat" description="ANK" evidence="3">
    <location>
        <begin position="732"/>
        <end position="764"/>
    </location>
</feature>
<dbReference type="OMA" id="WQIEALE"/>
<comment type="caution">
    <text evidence="6">The sequence shown here is derived from an EMBL/GenBank/DDBJ whole genome shotgun (WGS) entry which is preliminary data.</text>
</comment>
<reference evidence="6 7" key="1">
    <citation type="journal article" date="2011" name="Genome Biol.">
        <title>Comparative genome sequence analysis underscores mycoparasitism as the ancestral life style of Trichoderma.</title>
        <authorList>
            <person name="Kubicek C.P."/>
            <person name="Herrera-Estrella A."/>
            <person name="Seidl-Seiboth V."/>
            <person name="Martinez D.A."/>
            <person name="Druzhinina I.S."/>
            <person name="Thon M."/>
            <person name="Zeilinger S."/>
            <person name="Casas-Flores S."/>
            <person name="Horwitz B.A."/>
            <person name="Mukherjee P.K."/>
            <person name="Mukherjee M."/>
            <person name="Kredics L."/>
            <person name="Alcaraz L.D."/>
            <person name="Aerts A."/>
            <person name="Antal Z."/>
            <person name="Atanasova L."/>
            <person name="Cervantes-Badillo M.G."/>
            <person name="Challacombe J."/>
            <person name="Chertkov O."/>
            <person name="McCluskey K."/>
            <person name="Coulpier F."/>
            <person name="Deshpande N."/>
            <person name="von Doehren H."/>
            <person name="Ebbole D.J."/>
            <person name="Esquivel-Naranjo E.U."/>
            <person name="Fekete E."/>
            <person name="Flipphi M."/>
            <person name="Glaser F."/>
            <person name="Gomez-Rodriguez E.Y."/>
            <person name="Gruber S."/>
            <person name="Han C."/>
            <person name="Henrissat B."/>
            <person name="Hermosa R."/>
            <person name="Hernandez-Onate M."/>
            <person name="Karaffa L."/>
            <person name="Kosti I."/>
            <person name="Le Crom S."/>
            <person name="Lindquist E."/>
            <person name="Lucas S."/>
            <person name="Luebeck M."/>
            <person name="Luebeck P.S."/>
            <person name="Margeot A."/>
            <person name="Metz B."/>
            <person name="Misra M."/>
            <person name="Nevalainen H."/>
            <person name="Omann M."/>
            <person name="Packer N."/>
            <person name="Perrone G."/>
            <person name="Uresti-Rivera E.E."/>
            <person name="Salamov A."/>
            <person name="Schmoll M."/>
            <person name="Seiboth B."/>
            <person name="Shapiro H."/>
            <person name="Sukno S."/>
            <person name="Tamayo-Ramos J.A."/>
            <person name="Tisch D."/>
            <person name="Wiest A."/>
            <person name="Wilkinson H.H."/>
            <person name="Zhang M."/>
            <person name="Coutinho P.M."/>
            <person name="Kenerley C.M."/>
            <person name="Monte E."/>
            <person name="Baker S.E."/>
            <person name="Grigoriev I.V."/>
        </authorList>
    </citation>
    <scope>NUCLEOTIDE SEQUENCE [LARGE SCALE GENOMIC DNA]</scope>
    <source>
        <strain evidence="7">Gv29-8 / FGSC 10586</strain>
    </source>
</reference>
<feature type="compositionally biased region" description="Acidic residues" evidence="4">
    <location>
        <begin position="1"/>
        <end position="10"/>
    </location>
</feature>